<name>A0A679C2P1_ENTFC</name>
<dbReference type="AlphaFoldDB" id="A0A679C2P1"/>
<dbReference type="RefSeq" id="WP_103731526.1">
    <property type="nucleotide sequence ID" value="NZ_AP024831.1"/>
</dbReference>
<evidence type="ECO:0008006" key="2">
    <source>
        <dbReference type="Google" id="ProtNLM"/>
    </source>
</evidence>
<dbReference type="EMBL" id="LC467712">
    <property type="protein sequence ID" value="BBI93287.1"/>
    <property type="molecule type" value="Genomic_DNA"/>
</dbReference>
<organism evidence="1">
    <name type="scientific">Enterococcus faecium</name>
    <name type="common">Streptococcus faecium</name>
    <dbReference type="NCBI Taxonomy" id="1352"/>
    <lineage>
        <taxon>Bacteria</taxon>
        <taxon>Bacillati</taxon>
        <taxon>Bacillota</taxon>
        <taxon>Bacilli</taxon>
        <taxon>Lactobacillales</taxon>
        <taxon>Enterococcaceae</taxon>
        <taxon>Enterococcus</taxon>
    </lineage>
</organism>
<protein>
    <recommendedName>
        <fullName evidence="2">DUF4241 domain-containing protein</fullName>
    </recommendedName>
</protein>
<proteinExistence type="predicted"/>
<accession>A0A679C2P1</accession>
<sequence>MRRKKIGIMDFHGSVDITDSCYDRDTWCRMNDVKIKEGQYTCMVWYQADKGECDGKPYSYRLVGIIGIYLNGVIPTQKSMKEIGSIGVDAGLAGFFHNKPDYSDEEWSAFCDRISRGDAWLTEDGFYSSSGYGDGGYGMFAYQQDDEIAALEIRFI</sequence>
<evidence type="ECO:0000313" key="1">
    <source>
        <dbReference type="EMBL" id="BBI93287.1"/>
    </source>
</evidence>
<reference evidence="1" key="1">
    <citation type="submission" date="2019-03" db="EMBL/GenBank/DDBJ databases">
        <title>Molecular characterization of the VanD-type vancomycin-resistant Enterococcus faecium clinical isolates from a patient after vancomycin therapy.</title>
        <authorList>
            <person name="Hashimoto Y."/>
            <person name="Hisatsune J."/>
            <person name="Nomura T."/>
            <person name="Hirakawa H."/>
            <person name="Kojima N."/>
            <person name="Ono Y."/>
            <person name="Hasegawa Y."/>
            <person name="Tanimoto K."/>
            <person name="Sugai M."/>
            <person name="Tomita H."/>
        </authorList>
    </citation>
    <scope>NUCLEOTIDE SEQUENCE</scope>
    <source>
        <strain evidence="1">AA620</strain>
    </source>
</reference>